<keyword evidence="2" id="KW-1185">Reference proteome</keyword>
<evidence type="ECO:0000313" key="2">
    <source>
        <dbReference type="Proteomes" id="UP001157126"/>
    </source>
</evidence>
<reference evidence="2" key="1">
    <citation type="journal article" date="2019" name="Int. J. Syst. Evol. Microbiol.">
        <title>The Global Catalogue of Microorganisms (GCM) 10K type strain sequencing project: providing services to taxonomists for standard genome sequencing and annotation.</title>
        <authorList>
            <consortium name="The Broad Institute Genomics Platform"/>
            <consortium name="The Broad Institute Genome Sequencing Center for Infectious Disease"/>
            <person name="Wu L."/>
            <person name="Ma J."/>
        </authorList>
    </citation>
    <scope>NUCLEOTIDE SEQUENCE [LARGE SCALE GENOMIC DNA]</scope>
    <source>
        <strain evidence="2">NBRC 113072</strain>
    </source>
</reference>
<sequence>MRRPYRRSGLSERDIAVIEIERRWGPGPSAVSMKLDDAADHLGMDARTYTLIVNSLIDDPRAHEIDPKTMGQLRAIRDQHRDARAAATAVEPEAFRVEP</sequence>
<dbReference type="Pfam" id="PF11662">
    <property type="entry name" value="DUF3263"/>
    <property type="match status" value="1"/>
</dbReference>
<gene>
    <name evidence="1" type="ORF">GCM10025883_15950</name>
</gene>
<organism evidence="1 2">
    <name type="scientific">Mobilicoccus caccae</name>
    <dbReference type="NCBI Taxonomy" id="1859295"/>
    <lineage>
        <taxon>Bacteria</taxon>
        <taxon>Bacillati</taxon>
        <taxon>Actinomycetota</taxon>
        <taxon>Actinomycetes</taxon>
        <taxon>Micrococcales</taxon>
        <taxon>Dermatophilaceae</taxon>
        <taxon>Mobilicoccus</taxon>
    </lineage>
</organism>
<proteinExistence type="predicted"/>
<accession>A0ABQ6INS2</accession>
<evidence type="ECO:0000313" key="1">
    <source>
        <dbReference type="EMBL" id="GMA39550.1"/>
    </source>
</evidence>
<dbReference type="Proteomes" id="UP001157126">
    <property type="component" value="Unassembled WGS sequence"/>
</dbReference>
<protein>
    <recommendedName>
        <fullName evidence="3">DUF3263 domain-containing protein</fullName>
    </recommendedName>
</protein>
<comment type="caution">
    <text evidence="1">The sequence shown here is derived from an EMBL/GenBank/DDBJ whole genome shotgun (WGS) entry which is preliminary data.</text>
</comment>
<dbReference type="EMBL" id="BSUO01000001">
    <property type="protein sequence ID" value="GMA39550.1"/>
    <property type="molecule type" value="Genomic_DNA"/>
</dbReference>
<name>A0ABQ6INS2_9MICO</name>
<dbReference type="RefSeq" id="WP_284303438.1">
    <property type="nucleotide sequence ID" value="NZ_BSUO01000001.1"/>
</dbReference>
<evidence type="ECO:0008006" key="3">
    <source>
        <dbReference type="Google" id="ProtNLM"/>
    </source>
</evidence>
<dbReference type="InterPro" id="IPR021678">
    <property type="entry name" value="DUF3263"/>
</dbReference>